<dbReference type="PROSITE" id="PS00136">
    <property type="entry name" value="SUBTILASE_ASP"/>
    <property type="match status" value="1"/>
</dbReference>
<dbReference type="InterPro" id="IPR000209">
    <property type="entry name" value="Peptidase_S8/S53_dom"/>
</dbReference>
<organism evidence="7 8">
    <name type="scientific">Acorus calamus</name>
    <name type="common">Sweet flag</name>
    <dbReference type="NCBI Taxonomy" id="4465"/>
    <lineage>
        <taxon>Eukaryota</taxon>
        <taxon>Viridiplantae</taxon>
        <taxon>Streptophyta</taxon>
        <taxon>Embryophyta</taxon>
        <taxon>Tracheophyta</taxon>
        <taxon>Spermatophyta</taxon>
        <taxon>Magnoliopsida</taxon>
        <taxon>Liliopsida</taxon>
        <taxon>Acoraceae</taxon>
        <taxon>Acorus</taxon>
    </lineage>
</organism>
<evidence type="ECO:0000259" key="6">
    <source>
        <dbReference type="Pfam" id="PF05922"/>
    </source>
</evidence>
<dbReference type="Pfam" id="PF00082">
    <property type="entry name" value="Peptidase_S8"/>
    <property type="match status" value="1"/>
</dbReference>
<evidence type="ECO:0000256" key="4">
    <source>
        <dbReference type="PROSITE-ProRule" id="PRU01240"/>
    </source>
</evidence>
<evidence type="ECO:0000256" key="1">
    <source>
        <dbReference type="ARBA" id="ARBA00011073"/>
    </source>
</evidence>
<evidence type="ECO:0000259" key="5">
    <source>
        <dbReference type="Pfam" id="PF00082"/>
    </source>
</evidence>
<dbReference type="InterPro" id="IPR045051">
    <property type="entry name" value="SBT"/>
</dbReference>
<comment type="caution">
    <text evidence="7">The sequence shown here is derived from an EMBL/GenBank/DDBJ whole genome shotgun (WGS) entry which is preliminary data.</text>
</comment>
<dbReference type="InterPro" id="IPR010259">
    <property type="entry name" value="S8pro/Inhibitor_I9"/>
</dbReference>
<comment type="similarity">
    <text evidence="1 4">Belongs to the peptidase S8 family.</text>
</comment>
<keyword evidence="8" id="KW-1185">Reference proteome</keyword>
<name>A0AAV9DZL2_ACOCL</name>
<proteinExistence type="inferred from homology"/>
<dbReference type="GO" id="GO:0006508">
    <property type="term" value="P:proteolysis"/>
    <property type="evidence" value="ECO:0007669"/>
    <property type="project" value="UniProtKB-KW"/>
</dbReference>
<sequence length="371" mass="39898">MAAKHDLFLDSLLQRESYTKLYSYTHLLNGFAIHTSEEAIEILRSARGVQAVHEDVKMEKLTTHTSDYLGIPSSVWPSLGGAPHAGEGVVIGMIDTGINPHHPSFSNERYSKRHRSNDNKLVNRVDKKGQACLNNGFNGTCETGRGFPRSVCGGKIAAARYFAHGVIANGDFNAARDYASPFDADGHGRQGQLKYMGLTLDFVLSISNTHAAATAAGNYRTPVMAGVYKALYSFGGYMSDVVAAVDQAVEDGVDILSLSIGPATVPAGPSAFLNVLDIELLFAVKAGVLVIQAVGNGGPSSSSVLSFSPWIISVAAADTDRNYADCLIYRSRTFNEAPTSRATHIPIASARDIIRRNSIDMLMKLEDCQRP</sequence>
<dbReference type="Gene3D" id="3.30.70.80">
    <property type="entry name" value="Peptidase S8 propeptide/proteinase inhibitor I9"/>
    <property type="match status" value="1"/>
</dbReference>
<dbReference type="Gene3D" id="3.40.50.200">
    <property type="entry name" value="Peptidase S8/S53 domain"/>
    <property type="match status" value="1"/>
</dbReference>
<reference evidence="7" key="1">
    <citation type="journal article" date="2023" name="Nat. Commun.">
        <title>Diploid and tetraploid genomes of Acorus and the evolution of monocots.</title>
        <authorList>
            <person name="Ma L."/>
            <person name="Liu K.W."/>
            <person name="Li Z."/>
            <person name="Hsiao Y.Y."/>
            <person name="Qi Y."/>
            <person name="Fu T."/>
            <person name="Tang G.D."/>
            <person name="Zhang D."/>
            <person name="Sun W.H."/>
            <person name="Liu D.K."/>
            <person name="Li Y."/>
            <person name="Chen G.Z."/>
            <person name="Liu X.D."/>
            <person name="Liao X.Y."/>
            <person name="Jiang Y.T."/>
            <person name="Yu X."/>
            <person name="Hao Y."/>
            <person name="Huang J."/>
            <person name="Zhao X.W."/>
            <person name="Ke S."/>
            <person name="Chen Y.Y."/>
            <person name="Wu W.L."/>
            <person name="Hsu J.L."/>
            <person name="Lin Y.F."/>
            <person name="Huang M.D."/>
            <person name="Li C.Y."/>
            <person name="Huang L."/>
            <person name="Wang Z.W."/>
            <person name="Zhao X."/>
            <person name="Zhong W.Y."/>
            <person name="Peng D.H."/>
            <person name="Ahmad S."/>
            <person name="Lan S."/>
            <person name="Zhang J.S."/>
            <person name="Tsai W.C."/>
            <person name="Van de Peer Y."/>
            <person name="Liu Z.J."/>
        </authorList>
    </citation>
    <scope>NUCLEOTIDE SEQUENCE</scope>
    <source>
        <strain evidence="7">CP</strain>
    </source>
</reference>
<dbReference type="InterPro" id="IPR023827">
    <property type="entry name" value="Peptidase_S8_Asp-AS"/>
</dbReference>
<evidence type="ECO:0000313" key="7">
    <source>
        <dbReference type="EMBL" id="KAK1306090.1"/>
    </source>
</evidence>
<dbReference type="SUPFAM" id="SSF52743">
    <property type="entry name" value="Subtilisin-like"/>
    <property type="match status" value="1"/>
</dbReference>
<comment type="caution">
    <text evidence="4">Lacks conserved residue(s) required for the propagation of feature annotation.</text>
</comment>
<evidence type="ECO:0000256" key="3">
    <source>
        <dbReference type="ARBA" id="ARBA00022801"/>
    </source>
</evidence>
<evidence type="ECO:0000256" key="2">
    <source>
        <dbReference type="ARBA" id="ARBA00022729"/>
    </source>
</evidence>
<dbReference type="PROSITE" id="PS51892">
    <property type="entry name" value="SUBTILASE"/>
    <property type="match status" value="1"/>
</dbReference>
<feature type="domain" description="Inhibitor I9" evidence="6">
    <location>
        <begin position="4"/>
        <end position="59"/>
    </location>
</feature>
<dbReference type="InterPro" id="IPR036852">
    <property type="entry name" value="Peptidase_S8/S53_dom_sf"/>
</dbReference>
<dbReference type="AlphaFoldDB" id="A0AAV9DZL2"/>
<dbReference type="Proteomes" id="UP001180020">
    <property type="component" value="Unassembled WGS sequence"/>
</dbReference>
<dbReference type="InterPro" id="IPR037045">
    <property type="entry name" value="S8pro/Inhibitor_I9_sf"/>
</dbReference>
<protein>
    <submittedName>
        <fullName evidence="7">Subtilisin-like protease SDD1</fullName>
    </submittedName>
</protein>
<keyword evidence="3" id="KW-0378">Hydrolase</keyword>
<feature type="domain" description="Peptidase S8/S53" evidence="5">
    <location>
        <begin position="209"/>
        <end position="324"/>
    </location>
</feature>
<accession>A0AAV9DZL2</accession>
<dbReference type="Gene3D" id="3.50.30.30">
    <property type="match status" value="1"/>
</dbReference>
<keyword evidence="7" id="KW-0645">Protease</keyword>
<reference evidence="7" key="2">
    <citation type="submission" date="2023-06" db="EMBL/GenBank/DDBJ databases">
        <authorList>
            <person name="Ma L."/>
            <person name="Liu K.-W."/>
            <person name="Li Z."/>
            <person name="Hsiao Y.-Y."/>
            <person name="Qi Y."/>
            <person name="Fu T."/>
            <person name="Tang G."/>
            <person name="Zhang D."/>
            <person name="Sun W.-H."/>
            <person name="Liu D.-K."/>
            <person name="Li Y."/>
            <person name="Chen G.-Z."/>
            <person name="Liu X.-D."/>
            <person name="Liao X.-Y."/>
            <person name="Jiang Y.-T."/>
            <person name="Yu X."/>
            <person name="Hao Y."/>
            <person name="Huang J."/>
            <person name="Zhao X.-W."/>
            <person name="Ke S."/>
            <person name="Chen Y.-Y."/>
            <person name="Wu W.-L."/>
            <person name="Hsu J.-L."/>
            <person name="Lin Y.-F."/>
            <person name="Huang M.-D."/>
            <person name="Li C.-Y."/>
            <person name="Huang L."/>
            <person name="Wang Z.-W."/>
            <person name="Zhao X."/>
            <person name="Zhong W.-Y."/>
            <person name="Peng D.-H."/>
            <person name="Ahmad S."/>
            <person name="Lan S."/>
            <person name="Zhang J.-S."/>
            <person name="Tsai W.-C."/>
            <person name="Van De Peer Y."/>
            <person name="Liu Z.-J."/>
        </authorList>
    </citation>
    <scope>NUCLEOTIDE SEQUENCE</scope>
    <source>
        <strain evidence="7">CP</strain>
        <tissue evidence="7">Leaves</tissue>
    </source>
</reference>
<evidence type="ECO:0000313" key="8">
    <source>
        <dbReference type="Proteomes" id="UP001180020"/>
    </source>
</evidence>
<dbReference type="Pfam" id="PF05922">
    <property type="entry name" value="Inhibitor_I9"/>
    <property type="match status" value="1"/>
</dbReference>
<dbReference type="PANTHER" id="PTHR10795">
    <property type="entry name" value="PROPROTEIN CONVERTASE SUBTILISIN/KEXIN"/>
    <property type="match status" value="1"/>
</dbReference>
<gene>
    <name evidence="7" type="primary">SDD1</name>
    <name evidence="7" type="ORF">QJS10_CPA10g01025</name>
</gene>
<dbReference type="EMBL" id="JAUJYO010000010">
    <property type="protein sequence ID" value="KAK1306090.1"/>
    <property type="molecule type" value="Genomic_DNA"/>
</dbReference>
<dbReference type="GO" id="GO:0004252">
    <property type="term" value="F:serine-type endopeptidase activity"/>
    <property type="evidence" value="ECO:0007669"/>
    <property type="project" value="InterPro"/>
</dbReference>
<keyword evidence="2" id="KW-0732">Signal</keyword>